<feature type="region of interest" description="Disordered" evidence="4">
    <location>
        <begin position="48"/>
        <end position="108"/>
    </location>
</feature>
<dbReference type="Proteomes" id="UP000094565">
    <property type="component" value="Chromosome 4"/>
</dbReference>
<dbReference type="InterPro" id="IPR057358">
    <property type="entry name" value="UBL_ZFAND1-like"/>
</dbReference>
<dbReference type="InterPro" id="IPR000058">
    <property type="entry name" value="Znf_AN1"/>
</dbReference>
<dbReference type="SMART" id="SM00154">
    <property type="entry name" value="ZnF_AN1"/>
    <property type="match status" value="1"/>
</dbReference>
<dbReference type="InterPro" id="IPR035896">
    <property type="entry name" value="AN1-like_Znf"/>
</dbReference>
<keyword evidence="3" id="KW-0862">Zinc</keyword>
<evidence type="ECO:0000256" key="4">
    <source>
        <dbReference type="SAM" id="MobiDB-lite"/>
    </source>
</evidence>
<dbReference type="PANTHER" id="PTHR14677">
    <property type="entry name" value="ARSENITE INDUCUBLE RNA ASSOCIATED PROTEIN AIP-1-RELATED"/>
    <property type="match status" value="1"/>
</dbReference>
<dbReference type="EMBL" id="CP014587">
    <property type="protein sequence ID" value="ANZ77649.1"/>
    <property type="molecule type" value="Genomic_DNA"/>
</dbReference>
<dbReference type="AlphaFoldDB" id="A0A1B2JHX6"/>
<reference evidence="6 7" key="1">
    <citation type="submission" date="2016-02" db="EMBL/GenBank/DDBJ databases">
        <title>Comparative genomic and transcriptomic foundation for Pichia pastoris.</title>
        <authorList>
            <person name="Love K.R."/>
            <person name="Shah K.A."/>
            <person name="Whittaker C.A."/>
            <person name="Wu J."/>
            <person name="Bartlett M.C."/>
            <person name="Ma D."/>
            <person name="Leeson R.L."/>
            <person name="Priest M."/>
            <person name="Young S.K."/>
            <person name="Love J.C."/>
        </authorList>
    </citation>
    <scope>NUCLEOTIDE SEQUENCE [LARGE SCALE GENOMIC DNA]</scope>
    <source>
        <strain evidence="6 7">ATCC 28485</strain>
    </source>
</reference>
<dbReference type="GO" id="GO:0008270">
    <property type="term" value="F:zinc ion binding"/>
    <property type="evidence" value="ECO:0007669"/>
    <property type="project" value="UniProtKB-KW"/>
</dbReference>
<keyword evidence="1" id="KW-0479">Metal-binding</keyword>
<protein>
    <submittedName>
        <fullName evidence="6">BA75_04759T0</fullName>
    </submittedName>
</protein>
<dbReference type="SUPFAM" id="SSF118310">
    <property type="entry name" value="AN1-like Zinc finger"/>
    <property type="match status" value="1"/>
</dbReference>
<evidence type="ECO:0000256" key="1">
    <source>
        <dbReference type="ARBA" id="ARBA00022723"/>
    </source>
</evidence>
<dbReference type="Gene3D" id="4.10.1110.10">
    <property type="entry name" value="AN1-like Zinc finger"/>
    <property type="match status" value="1"/>
</dbReference>
<proteinExistence type="predicted"/>
<feature type="compositionally biased region" description="Low complexity" evidence="4">
    <location>
        <begin position="95"/>
        <end position="107"/>
    </location>
</feature>
<sequence length="275" mass="31210">MTDFDKGTTLMEIGEHCQICNQIDFLPFKCPYNCGLVYCEQHRSRLNEHNCPKKPQKSNQSRLQEHRQVESSKSLFPERPKGYILEPPSQKIAPSSQSSSKSTSSLSDPAKQALARLKKFISSSRTTAKKSSVFSLKPKKKSSSSSSPSASQQIIQLAKLKAQAKGDPKIPASERVHFYVQYVSEDNLPSENNQKCYYVSRNWPVGRLLDYTAKEMKIKNENNKTTDELKRLTIFRDPRSGEQYPDDFIFVPANGRVTQEIKDADHLYLVRGTAL</sequence>
<organism evidence="6 7">
    <name type="scientific">Komagataella pastoris</name>
    <name type="common">Yeast</name>
    <name type="synonym">Pichia pastoris</name>
    <dbReference type="NCBI Taxonomy" id="4922"/>
    <lineage>
        <taxon>Eukaryota</taxon>
        <taxon>Fungi</taxon>
        <taxon>Dikarya</taxon>
        <taxon>Ascomycota</taxon>
        <taxon>Saccharomycotina</taxon>
        <taxon>Pichiomycetes</taxon>
        <taxon>Pichiales</taxon>
        <taxon>Pichiaceae</taxon>
        <taxon>Komagataella</taxon>
    </lineage>
</organism>
<gene>
    <name evidence="6" type="ORF">ATY40_BA7504759</name>
</gene>
<feature type="region of interest" description="Disordered" evidence="4">
    <location>
        <begin position="131"/>
        <end position="151"/>
    </location>
</feature>
<evidence type="ECO:0000313" key="6">
    <source>
        <dbReference type="EMBL" id="ANZ77649.1"/>
    </source>
</evidence>
<evidence type="ECO:0000259" key="5">
    <source>
        <dbReference type="SMART" id="SM00154"/>
    </source>
</evidence>
<evidence type="ECO:0000313" key="7">
    <source>
        <dbReference type="Proteomes" id="UP000094565"/>
    </source>
</evidence>
<evidence type="ECO:0000256" key="3">
    <source>
        <dbReference type="ARBA" id="ARBA00022833"/>
    </source>
</evidence>
<dbReference type="PANTHER" id="PTHR14677:SF20">
    <property type="entry name" value="ZINC FINGER AN1-TYPE CONTAINING 2A-RELATED"/>
    <property type="match status" value="1"/>
</dbReference>
<keyword evidence="2" id="KW-0863">Zinc-finger</keyword>
<dbReference type="OrthoDB" id="431929at2759"/>
<keyword evidence="7" id="KW-1185">Reference proteome</keyword>
<evidence type="ECO:0000256" key="2">
    <source>
        <dbReference type="ARBA" id="ARBA00022771"/>
    </source>
</evidence>
<feature type="domain" description="AN1-type" evidence="5">
    <location>
        <begin position="17"/>
        <end position="56"/>
    </location>
</feature>
<dbReference type="Pfam" id="PF25327">
    <property type="entry name" value="UBL_ZFAND1"/>
    <property type="match status" value="1"/>
</dbReference>
<accession>A0A1B2JHX6</accession>
<dbReference type="GO" id="GO:0005737">
    <property type="term" value="C:cytoplasm"/>
    <property type="evidence" value="ECO:0007669"/>
    <property type="project" value="TreeGrafter"/>
</dbReference>
<dbReference type="Pfam" id="PF01428">
    <property type="entry name" value="zf-AN1"/>
    <property type="match status" value="1"/>
</dbReference>
<feature type="compositionally biased region" description="Basic and acidic residues" evidence="4">
    <location>
        <begin position="63"/>
        <end position="81"/>
    </location>
</feature>
<name>A0A1B2JHX6_PICPA</name>